<gene>
    <name evidence="3" type="ORF">BOX24_05065</name>
</gene>
<dbReference type="Pfam" id="PF09681">
    <property type="entry name" value="Phage_rep_org_N"/>
    <property type="match status" value="1"/>
</dbReference>
<name>A0A1V3SVA0_9BACT</name>
<feature type="compositionally biased region" description="Acidic residues" evidence="1">
    <location>
        <begin position="142"/>
        <end position="152"/>
    </location>
</feature>
<dbReference type="Proteomes" id="UP000188586">
    <property type="component" value="Unassembled WGS sequence"/>
</dbReference>
<sequence>MIKPFSWIKLSTDFFDDPKVLRLQTYPEKDFLLIFWIRIVLLSLRRNDGLLLIDDTIPYSVSDFVAMFRKDENVIRMALAIFEKLNMIAVKPSDMGEIIGIREFTGFTDVEGLEDMRKKNREKQAAFRARQKEALKALESGSENEETTDSCEDVTGYGEVTNQNLEVSHEKVTGQNKNKKEKENKSKTPPLTPPQGAESDTAFRKAVQGDGSQSRQENAPDMGDGSQSRQENAPDMGDGSQSRQQNAPDMGDGSQSRQKESRPCRDTKQSDEDIVLPSWLNPKDWNDFLSFRESIRSPMTSIAQSRAIGELSRLRDLGHPPEDVISQSIVNGWKGLFPISRRSENDRGNESRSRKTFDEIRRENNQKAVNAFLRKLGENPLFEEGEQKHVVDAQ</sequence>
<feature type="region of interest" description="Disordered" evidence="1">
    <location>
        <begin position="136"/>
        <end position="278"/>
    </location>
</feature>
<feature type="compositionally biased region" description="Basic and acidic residues" evidence="1">
    <location>
        <begin position="257"/>
        <end position="271"/>
    </location>
</feature>
<feature type="compositionally biased region" description="Basic and acidic residues" evidence="1">
    <location>
        <begin position="167"/>
        <end position="186"/>
    </location>
</feature>
<proteinExistence type="predicted"/>
<accession>A0A1V3SVA0</accession>
<evidence type="ECO:0000259" key="2">
    <source>
        <dbReference type="Pfam" id="PF09681"/>
    </source>
</evidence>
<dbReference type="NCBIfam" id="TIGR01714">
    <property type="entry name" value="phage_rep_org_N"/>
    <property type="match status" value="1"/>
</dbReference>
<dbReference type="AlphaFoldDB" id="A0A1V3SVA0"/>
<dbReference type="EMBL" id="MPOJ01000010">
    <property type="protein sequence ID" value="OOH72759.1"/>
    <property type="molecule type" value="Genomic_DNA"/>
</dbReference>
<dbReference type="InterPro" id="IPR010056">
    <property type="entry name" value="Phage_rep_org__N"/>
</dbReference>
<evidence type="ECO:0000256" key="1">
    <source>
        <dbReference type="SAM" id="MobiDB-lite"/>
    </source>
</evidence>
<comment type="caution">
    <text evidence="3">The sequence shown here is derived from an EMBL/GenBank/DDBJ whole genome shotgun (WGS) entry which is preliminary data.</text>
</comment>
<feature type="domain" description="Phage replisome organiser N-terminal" evidence="2">
    <location>
        <begin position="7"/>
        <end position="126"/>
    </location>
</feature>
<evidence type="ECO:0000313" key="3">
    <source>
        <dbReference type="EMBL" id="OOH72759.1"/>
    </source>
</evidence>
<protein>
    <recommendedName>
        <fullName evidence="2">Phage replisome organiser N-terminal domain-containing protein</fullName>
    </recommendedName>
</protein>
<dbReference type="RefSeq" id="WP_077303754.1">
    <property type="nucleotide sequence ID" value="NZ_JBPKCJ010000001.1"/>
</dbReference>
<evidence type="ECO:0000313" key="4">
    <source>
        <dbReference type="Proteomes" id="UP000188586"/>
    </source>
</evidence>
<organism evidence="3 4">
    <name type="scientific">Leptospirillum ferriphilum</name>
    <dbReference type="NCBI Taxonomy" id="178606"/>
    <lineage>
        <taxon>Bacteria</taxon>
        <taxon>Pseudomonadati</taxon>
        <taxon>Nitrospirota</taxon>
        <taxon>Nitrospiria</taxon>
        <taxon>Nitrospirales</taxon>
        <taxon>Nitrospiraceae</taxon>
        <taxon>Leptospirillum</taxon>
    </lineage>
</organism>
<reference evidence="3 4" key="1">
    <citation type="submission" date="2016-11" db="EMBL/GenBank/DDBJ databases">
        <title>Comparative genomics of co-occurring bacteria in distinct bioleaching systems unravels niche-specific adaptation.</title>
        <authorList>
            <person name="Zhang X."/>
            <person name="Liu X."/>
            <person name="Yin H."/>
        </authorList>
    </citation>
    <scope>NUCLEOTIDE SEQUENCE [LARGE SCALE GENOMIC DNA]</scope>
    <source>
        <strain evidence="3 4">DX</strain>
    </source>
</reference>